<dbReference type="SUPFAM" id="SSF52540">
    <property type="entry name" value="P-loop containing nucleoside triphosphate hydrolases"/>
    <property type="match status" value="2"/>
</dbReference>
<dbReference type="Pfam" id="PF11648">
    <property type="entry name" value="RIG-I_C-RD"/>
    <property type="match status" value="1"/>
</dbReference>
<keyword evidence="8" id="KW-1185">Reference proteome</keyword>
<dbReference type="PROSITE" id="PS51789">
    <property type="entry name" value="RLR_CTR"/>
    <property type="match status" value="1"/>
</dbReference>
<name>A0A1I7ZLG9_9BILA</name>
<feature type="domain" description="Helicase ATP-binding" evidence="5">
    <location>
        <begin position="281"/>
        <end position="469"/>
    </location>
</feature>
<keyword evidence="2" id="KW-0399">Innate immunity</keyword>
<dbReference type="InterPro" id="IPR051363">
    <property type="entry name" value="RLR_Helicase"/>
</dbReference>
<evidence type="ECO:0000256" key="2">
    <source>
        <dbReference type="ARBA" id="ARBA00022588"/>
    </source>
</evidence>
<dbReference type="PROSITE" id="PS51194">
    <property type="entry name" value="HELICASE_CTER"/>
    <property type="match status" value="1"/>
</dbReference>
<dbReference type="Gene3D" id="1.20.1320.30">
    <property type="match status" value="1"/>
</dbReference>
<feature type="domain" description="RLR CTR" evidence="7">
    <location>
        <begin position="832"/>
        <end position="960"/>
    </location>
</feature>
<dbReference type="GO" id="GO:0005737">
    <property type="term" value="C:cytoplasm"/>
    <property type="evidence" value="ECO:0007669"/>
    <property type="project" value="TreeGrafter"/>
</dbReference>
<dbReference type="PANTHER" id="PTHR14074">
    <property type="entry name" value="HELICASE WITH DEATH DOMAIN-RELATED"/>
    <property type="match status" value="1"/>
</dbReference>
<dbReference type="SMART" id="SM00490">
    <property type="entry name" value="HELICc"/>
    <property type="match status" value="1"/>
</dbReference>
<keyword evidence="3" id="KW-0391">Immunity</keyword>
<evidence type="ECO:0000256" key="4">
    <source>
        <dbReference type="ARBA" id="ARBA00049390"/>
    </source>
</evidence>
<dbReference type="Gene3D" id="3.40.50.300">
    <property type="entry name" value="P-loop containing nucleotide triphosphate hydrolases"/>
    <property type="match status" value="2"/>
</dbReference>
<comment type="similarity">
    <text evidence="1">Belongs to the helicase family. RLR subfamily.</text>
</comment>
<proteinExistence type="inferred from homology"/>
<dbReference type="WBParaSite" id="L893_g27605.t1">
    <property type="protein sequence ID" value="L893_g27605.t1"/>
    <property type="gene ID" value="L893_g27605"/>
</dbReference>
<dbReference type="PROSITE" id="PS51192">
    <property type="entry name" value="HELICASE_ATP_BIND_1"/>
    <property type="match status" value="1"/>
</dbReference>
<dbReference type="InterPro" id="IPR001650">
    <property type="entry name" value="Helicase_C-like"/>
</dbReference>
<dbReference type="InterPro" id="IPR014001">
    <property type="entry name" value="Helicase_ATP-bd"/>
</dbReference>
<dbReference type="InterPro" id="IPR027417">
    <property type="entry name" value="P-loop_NTPase"/>
</dbReference>
<evidence type="ECO:0000259" key="5">
    <source>
        <dbReference type="PROSITE" id="PS51192"/>
    </source>
</evidence>
<evidence type="ECO:0000259" key="7">
    <source>
        <dbReference type="PROSITE" id="PS51789"/>
    </source>
</evidence>
<reference evidence="9" key="1">
    <citation type="submission" date="2016-11" db="UniProtKB">
        <authorList>
            <consortium name="WormBaseParasite"/>
        </authorList>
    </citation>
    <scope>IDENTIFICATION</scope>
</reference>
<feature type="domain" description="Helicase C-terminal" evidence="6">
    <location>
        <begin position="639"/>
        <end position="806"/>
    </location>
</feature>
<dbReference type="InterPro" id="IPR038557">
    <property type="entry name" value="RLR_C_sf"/>
</dbReference>
<evidence type="ECO:0000313" key="8">
    <source>
        <dbReference type="Proteomes" id="UP000095287"/>
    </source>
</evidence>
<sequence length="978" mass="111474">MGLTPEEQLIALDLFSEEICYLIANHRYTAHELADVHQLIPAGQLGLIEDEKNDRIYATSLFTAALKSPLKSELYAIMVGFLARVDMIVHSCLMLCNTFGEFLRHVPQFLDFLDLDVLNGLDKMADQPIPMKETLTALREEYQNGRMSEQRYKRCILRLIPETGIVPVDRFLFHLYTKGSQSAKEYIDKIRPGFERYYRWRYSDDSEPVGVVTFVPEFVMLKTVFENDNAARWRLNVDLMSQRVSSNSDELMHLRIDSRSTSDIFEPKEDVRLREYQKELVKPALMKRNCIISAPTGSGKTIVAGHIILSHLREQVQGPASVRRVCFVVPNITLLEQQKKVCRTFLGDNAKINIVKGESKVPLVHTVRNSHVVLLTPQMLVNALLSAQKSTNTIDEFALGMFSLIVLDECHHTAEKHPYNKLMEYYHDMKVENNLREGETVPQIIGLTASLGIGSSKKLADAVNHIVKLCANLDSTVISTVTKNISDLQYYSAQSKDEIRLMKSDVTKEAFFIRMVQLMTYVEKAILLNHAVRENLPLAYSLASNSQKLSPAYLQWISVTLKSTLPELRSIEADERSTLTNHFMVLKKLLRTLELWYFFNTKSAMEYYTENSCNVHVPASVHEAVQALFKAHAYDKSEMLSELLGLLECKFRQNKEDSRVIIFVKECKHAAVLRDLLREDDNLFAAGVRSDYLISTSRSGDHSLTNEELREKLRNFDLGLVNVMCVTSVAEEGLDIGQCDLVIKYNYASNDIAHIQRRGRARQKNSRCVLFTCDEKLKQQEERNMACEELTTEAIQFIQTQPAEWLVQNVTNQISASTRSRRLARALGTVGDRSAVNYSIKQYKISCRRCDQIIGQSSDIFTVNGSLYLLCDAGVWSRSAWVSRDPVKYPGMENADAGQMYCRSCKDTWGRIILYENIAIPTVNCKAVVFTDNNGTRQTFPKWKKVTEFCFRPEEITHEALTVMRSSATLQFSRVRVG</sequence>
<organism evidence="8 9">
    <name type="scientific">Steinernema glaseri</name>
    <dbReference type="NCBI Taxonomy" id="37863"/>
    <lineage>
        <taxon>Eukaryota</taxon>
        <taxon>Metazoa</taxon>
        <taxon>Ecdysozoa</taxon>
        <taxon>Nematoda</taxon>
        <taxon>Chromadorea</taxon>
        <taxon>Rhabditida</taxon>
        <taxon>Tylenchina</taxon>
        <taxon>Panagrolaimomorpha</taxon>
        <taxon>Strongyloidoidea</taxon>
        <taxon>Steinernematidae</taxon>
        <taxon>Steinernema</taxon>
    </lineage>
</organism>
<dbReference type="AlphaFoldDB" id="A0A1I7ZLG9"/>
<dbReference type="SMART" id="SM00487">
    <property type="entry name" value="DEXDc"/>
    <property type="match status" value="1"/>
</dbReference>
<dbReference type="Proteomes" id="UP000095287">
    <property type="component" value="Unplaced"/>
</dbReference>
<dbReference type="GO" id="GO:0045087">
    <property type="term" value="P:innate immune response"/>
    <property type="evidence" value="ECO:0007669"/>
    <property type="project" value="UniProtKB-KW"/>
</dbReference>
<dbReference type="GO" id="GO:0016787">
    <property type="term" value="F:hydrolase activity"/>
    <property type="evidence" value="ECO:0007669"/>
    <property type="project" value="InterPro"/>
</dbReference>
<dbReference type="GO" id="GO:0005524">
    <property type="term" value="F:ATP binding"/>
    <property type="evidence" value="ECO:0007669"/>
    <property type="project" value="InterPro"/>
</dbReference>
<dbReference type="Gene3D" id="2.170.150.30">
    <property type="entry name" value="RIG-I-like receptor, C-terminal regulatory domain"/>
    <property type="match status" value="1"/>
</dbReference>
<protein>
    <submittedName>
        <fullName evidence="9">RNA helicase</fullName>
    </submittedName>
</protein>
<evidence type="ECO:0000313" key="9">
    <source>
        <dbReference type="WBParaSite" id="L893_g27605.t1"/>
    </source>
</evidence>
<dbReference type="PANTHER" id="PTHR14074:SF16">
    <property type="entry name" value="ANTIVIRAL INNATE IMMUNE RESPONSE RECEPTOR RIG-I"/>
    <property type="match status" value="1"/>
</dbReference>
<accession>A0A1I7ZLG9</accession>
<dbReference type="GO" id="GO:0003724">
    <property type="term" value="F:RNA helicase activity"/>
    <property type="evidence" value="ECO:0007669"/>
    <property type="project" value="UniProtKB-EC"/>
</dbReference>
<evidence type="ECO:0000256" key="1">
    <source>
        <dbReference type="ARBA" id="ARBA00006866"/>
    </source>
</evidence>
<dbReference type="GO" id="GO:0003677">
    <property type="term" value="F:DNA binding"/>
    <property type="evidence" value="ECO:0007669"/>
    <property type="project" value="InterPro"/>
</dbReference>
<dbReference type="Pfam" id="PF04851">
    <property type="entry name" value="ResIII"/>
    <property type="match status" value="1"/>
</dbReference>
<dbReference type="InterPro" id="IPR006935">
    <property type="entry name" value="Helicase/UvrB_N"/>
</dbReference>
<evidence type="ECO:0000259" key="6">
    <source>
        <dbReference type="PROSITE" id="PS51194"/>
    </source>
</evidence>
<dbReference type="Pfam" id="PF00271">
    <property type="entry name" value="Helicase_C"/>
    <property type="match status" value="1"/>
</dbReference>
<evidence type="ECO:0000256" key="3">
    <source>
        <dbReference type="ARBA" id="ARBA00022859"/>
    </source>
</evidence>
<comment type="catalytic activity">
    <reaction evidence="4">
        <text>ATP + H2O = ADP + phosphate + H(+)</text>
        <dbReference type="Rhea" id="RHEA:13065"/>
        <dbReference type="ChEBI" id="CHEBI:15377"/>
        <dbReference type="ChEBI" id="CHEBI:15378"/>
        <dbReference type="ChEBI" id="CHEBI:30616"/>
        <dbReference type="ChEBI" id="CHEBI:43474"/>
        <dbReference type="ChEBI" id="CHEBI:456216"/>
        <dbReference type="EC" id="3.6.4.13"/>
    </reaction>
    <physiologicalReaction direction="left-to-right" evidence="4">
        <dbReference type="Rhea" id="RHEA:13066"/>
    </physiologicalReaction>
</comment>
<dbReference type="InterPro" id="IPR021673">
    <property type="entry name" value="RLR_CTR"/>
</dbReference>